<name>A0A7G7YLJ5_9CORY</name>
<sequence length="266" mass="28982">MNDFHHPAQPLRAPHADPLGRFRGAPLNGKRRAKYSMVVVLILVMLGVVPFLIDASLPRPQSPQMTTDDAYTSFVNTDTDWPLRFSFLEECDVVRDPIAFYYAQFDCGDVDVRVMGMPQVDKDLPAMALAMNRSIRAMEKAQVDDLSPHEVTRNMESTHHQLLESTGVDTILMTDPFQLGWISSNGAHGGFTMNYAVGFFRGHNSTGSNQGSLVTVDVSTKPLARGSGPGDAVLMDTALSYAMTIVESAHTTSGADDSESKGVSNV</sequence>
<dbReference type="Proteomes" id="UP000515275">
    <property type="component" value="Chromosome"/>
</dbReference>
<protein>
    <submittedName>
        <fullName evidence="1">Uncharacterized protein</fullName>
    </submittedName>
</protein>
<accession>A0A7G7YLJ5</accession>
<dbReference type="KEGG" id="cans:GP473_00400"/>
<dbReference type="RefSeq" id="WP_185770642.1">
    <property type="nucleotide sequence ID" value="NZ_CP046883.1"/>
</dbReference>
<evidence type="ECO:0000313" key="1">
    <source>
        <dbReference type="EMBL" id="QNH95365.1"/>
    </source>
</evidence>
<dbReference type="AlphaFoldDB" id="A0A7G7YLJ5"/>
<evidence type="ECO:0000313" key="2">
    <source>
        <dbReference type="Proteomes" id="UP000515275"/>
    </source>
</evidence>
<gene>
    <name evidence="1" type="ORF">GP473_00400</name>
</gene>
<proteinExistence type="predicted"/>
<keyword evidence="2" id="KW-1185">Reference proteome</keyword>
<dbReference type="EMBL" id="CP046883">
    <property type="protein sequence ID" value="QNH95365.1"/>
    <property type="molecule type" value="Genomic_DNA"/>
</dbReference>
<organism evidence="1 2">
    <name type="scientific">Corynebacterium anserum</name>
    <dbReference type="NCBI Taxonomy" id="2684406"/>
    <lineage>
        <taxon>Bacteria</taxon>
        <taxon>Bacillati</taxon>
        <taxon>Actinomycetota</taxon>
        <taxon>Actinomycetes</taxon>
        <taxon>Mycobacteriales</taxon>
        <taxon>Corynebacteriaceae</taxon>
        <taxon>Corynebacterium</taxon>
    </lineage>
</organism>
<reference evidence="1 2" key="1">
    <citation type="submission" date="2019-12" db="EMBL/GenBank/DDBJ databases">
        <title>Corynebacterium sp. nov., isolated from feces of the Anser Albifrons in China.</title>
        <authorList>
            <person name="Liu Q."/>
        </authorList>
    </citation>
    <scope>NUCLEOTIDE SEQUENCE [LARGE SCALE GENOMIC DNA]</scope>
    <source>
        <strain evidence="1 2">23H37-10</strain>
    </source>
</reference>